<evidence type="ECO:0000256" key="3">
    <source>
        <dbReference type="ARBA" id="ARBA00022694"/>
    </source>
</evidence>
<dbReference type="InParanoid" id="A0A7L9FGJ8"/>
<comment type="subcellular location">
    <subcellularLocation>
        <location evidence="6">Cytoplasm</location>
    </subcellularLocation>
</comment>
<dbReference type="Gene3D" id="2.40.50.1010">
    <property type="match status" value="1"/>
</dbReference>
<evidence type="ECO:0000256" key="4">
    <source>
        <dbReference type="ARBA" id="ARBA00022741"/>
    </source>
</evidence>
<comment type="similarity">
    <text evidence="6">Belongs to the TiaS family.</text>
</comment>
<dbReference type="GeneID" id="59149127"/>
<protein>
    <recommendedName>
        <fullName evidence="6">tRNA(Ile2) 2-agmatinylcytidine synthetase TiaS</fullName>
        <shortName evidence="6">tRNA(Ile2)-agm2C synthetase</shortName>
        <ecNumber evidence="6">6.3.4.22</ecNumber>
    </recommendedName>
    <alternativeName>
        <fullName evidence="6">tRNA(Ile2) agmatidine synthetase</fullName>
    </alternativeName>
</protein>
<dbReference type="Pfam" id="PF22641">
    <property type="entry name" value="TiaS_TCKD"/>
    <property type="match status" value="1"/>
</dbReference>
<evidence type="ECO:0000313" key="10">
    <source>
        <dbReference type="EMBL" id="QOJ78056.1"/>
    </source>
</evidence>
<comment type="function">
    <text evidence="6">ATP-dependent agmatine transferase that catalyzes the formation of 2-agmatinylcytidine (agm2C) at the wobble position (C34) of tRNA(Ile2), converting the codon specificity from AUG to AUA.</text>
</comment>
<dbReference type="CDD" id="cd04482">
    <property type="entry name" value="RPA2_OBF_like"/>
    <property type="match status" value="1"/>
</dbReference>
<dbReference type="GO" id="GO:0016879">
    <property type="term" value="F:ligase activity, forming carbon-nitrogen bonds"/>
    <property type="evidence" value="ECO:0007669"/>
    <property type="project" value="UniProtKB-UniRule"/>
</dbReference>
<evidence type="ECO:0000256" key="6">
    <source>
        <dbReference type="HAMAP-Rule" id="MF_01892"/>
    </source>
</evidence>
<evidence type="ECO:0000313" key="11">
    <source>
        <dbReference type="Proteomes" id="UP000594121"/>
    </source>
</evidence>
<proteinExistence type="inferred from homology"/>
<dbReference type="GO" id="GO:0002101">
    <property type="term" value="P:tRNA wobble cytosine modification"/>
    <property type="evidence" value="ECO:0007669"/>
    <property type="project" value="UniProtKB-UniRule"/>
</dbReference>
<dbReference type="HAMAP" id="MF_01892">
    <property type="entry name" value="tRNA_Ile2_agm2C_synt"/>
    <property type="match status" value="1"/>
</dbReference>
<dbReference type="Gene3D" id="3.30.70.2200">
    <property type="match status" value="1"/>
</dbReference>
<dbReference type="InterPro" id="IPR013696">
    <property type="entry name" value="TiaS_FLD"/>
</dbReference>
<dbReference type="EMBL" id="CP062310">
    <property type="protein sequence ID" value="QOJ78056.1"/>
    <property type="molecule type" value="Genomic_DNA"/>
</dbReference>
<comment type="catalytic activity">
    <reaction evidence="6">
        <text>cytidine(34) in tRNA(Ile2) + agmatine + ATP + H2O = 2-agmatinylcytidine(34) in tRNA(Ile2) + AMP + 2 phosphate + 2 H(+)</text>
        <dbReference type="Rhea" id="RHEA:43608"/>
        <dbReference type="Rhea" id="RHEA-COMP:10625"/>
        <dbReference type="Rhea" id="RHEA-COMP:10626"/>
        <dbReference type="ChEBI" id="CHEBI:15377"/>
        <dbReference type="ChEBI" id="CHEBI:15378"/>
        <dbReference type="ChEBI" id="CHEBI:30616"/>
        <dbReference type="ChEBI" id="CHEBI:43474"/>
        <dbReference type="ChEBI" id="CHEBI:58145"/>
        <dbReference type="ChEBI" id="CHEBI:82748"/>
        <dbReference type="ChEBI" id="CHEBI:83545"/>
        <dbReference type="ChEBI" id="CHEBI:456215"/>
        <dbReference type="EC" id="6.3.4.22"/>
    </reaction>
</comment>
<dbReference type="Pfam" id="PF08489">
    <property type="entry name" value="TiaS_FLD"/>
    <property type="match status" value="1"/>
</dbReference>
<dbReference type="PANTHER" id="PTHR40705">
    <property type="entry name" value="TRNA(ILE2) 2-AGMATINYLCYTIDINE SYNTHETASE TIAS"/>
    <property type="match status" value="1"/>
</dbReference>
<gene>
    <name evidence="6" type="primary">tiaS</name>
    <name evidence="10" type="ORF">IG193_04485</name>
</gene>
<name>A0A7L9FGJ8_9CREN</name>
<dbReference type="AlphaFoldDB" id="A0A7L9FGJ8"/>
<dbReference type="GO" id="GO:0005737">
    <property type="term" value="C:cytoplasm"/>
    <property type="evidence" value="ECO:0007669"/>
    <property type="project" value="UniProtKB-SubCell"/>
</dbReference>
<dbReference type="InterPro" id="IPR055394">
    <property type="entry name" value="Zn_ribbon_TiaS"/>
</dbReference>
<feature type="domain" description="TiaS FLD" evidence="7">
    <location>
        <begin position="144"/>
        <end position="261"/>
    </location>
</feature>
<accession>A0A7L9FGJ8</accession>
<keyword evidence="5 6" id="KW-0067">ATP-binding</keyword>
<dbReference type="KEGG" id="thel:IG193_04485"/>
<dbReference type="InterPro" id="IPR053870">
    <property type="entry name" value="TiaS-like_TCKD"/>
</dbReference>
<keyword evidence="4 6" id="KW-0547">Nucleotide-binding</keyword>
<reference evidence="10 11" key="1">
    <citation type="submission" date="2020-10" db="EMBL/GenBank/DDBJ databases">
        <title>Thermofilum lucidum 3507LT sp. nov. a novel member of Thermofilaceae family isolated from Chile hot spring, and proposal of description order Thermofilales.</title>
        <authorList>
            <person name="Zayulina K.S."/>
            <person name="Elcheninov A.G."/>
            <person name="Toshchakov S.V."/>
            <person name="Kublanov I.V."/>
        </authorList>
    </citation>
    <scope>NUCLEOTIDE SEQUENCE [LARGE SCALE GENOMIC DNA]</scope>
    <source>
        <strain evidence="10 11">3507LT</strain>
    </source>
</reference>
<keyword evidence="2 6" id="KW-0436">Ligase</keyword>
<evidence type="ECO:0000259" key="7">
    <source>
        <dbReference type="Pfam" id="PF08489"/>
    </source>
</evidence>
<keyword evidence="11" id="KW-1185">Reference proteome</keyword>
<evidence type="ECO:0000259" key="9">
    <source>
        <dbReference type="Pfam" id="PF23783"/>
    </source>
</evidence>
<dbReference type="PANTHER" id="PTHR40705:SF2">
    <property type="entry name" value="DUF1743 DOMAIN-CONTAINING PROTEIN"/>
    <property type="match status" value="1"/>
</dbReference>
<dbReference type="Pfam" id="PF23783">
    <property type="entry name" value="Zn_ribbon_TiaS"/>
    <property type="match status" value="1"/>
</dbReference>
<dbReference type="InterPro" id="IPR024913">
    <property type="entry name" value="tRNA_Ile2__agm2C_synt"/>
</dbReference>
<evidence type="ECO:0000256" key="1">
    <source>
        <dbReference type="ARBA" id="ARBA00022490"/>
    </source>
</evidence>
<dbReference type="Gene3D" id="3.90.600.20">
    <property type="match status" value="1"/>
</dbReference>
<evidence type="ECO:0000256" key="2">
    <source>
        <dbReference type="ARBA" id="ARBA00022598"/>
    </source>
</evidence>
<dbReference type="GO" id="GO:0005524">
    <property type="term" value="F:ATP binding"/>
    <property type="evidence" value="ECO:0007669"/>
    <property type="project" value="UniProtKB-KW"/>
</dbReference>
<dbReference type="EC" id="6.3.4.22" evidence="6"/>
<organism evidence="10 11">
    <name type="scientific">Infirmifilum lucidum</name>
    <dbReference type="NCBI Taxonomy" id="2776706"/>
    <lineage>
        <taxon>Archaea</taxon>
        <taxon>Thermoproteota</taxon>
        <taxon>Thermoprotei</taxon>
        <taxon>Thermofilales</taxon>
        <taxon>Thermofilaceae</taxon>
        <taxon>Infirmifilum</taxon>
    </lineage>
</organism>
<feature type="domain" description="TiaS C-terminal zinc ribbon" evidence="9">
    <location>
        <begin position="362"/>
        <end position="403"/>
    </location>
</feature>
<dbReference type="RefSeq" id="WP_192818029.1">
    <property type="nucleotide sequence ID" value="NZ_CP062310.1"/>
</dbReference>
<feature type="domain" description="TiaS-like TCKD" evidence="8">
    <location>
        <begin position="5"/>
        <end position="130"/>
    </location>
</feature>
<sequence length="444" mass="49355">MELHVGVDDVDSPDGYCTSYLGYLLTLELHKRGARLLDLPYLVRLNPNIPFKTRGNAAVSIHVDVSEDEVPEVIELVENLVMEHSEQHGKTSPGFAIAKGRVNSVLRELYNTALTSIVPRGYVEEIVKEGSAETIVTGGRKEKRGVIGALAAIGAYPLEDYTYELLVYRSPTLRGHKTSFSEDVILDIDRRYRPIIFATYDYSEERLLAVPRGPDPVLLGLRSVSVYALIEVLDKYLSPHAKEIGAEGFILYKSNQATNAHLRRRKQIADIRPYDSVVVSGVVWDEPVAVEGGHVKVRVCDGSGCINSMFYKETGRLNRAARLLRMGDEVEIGGGVVPRKGLTLNAEFLRVLSLKTAVNILNPPCPVCGARMESAGRNKGFKCSKCGYRSRHLQKIREELPRVLEPSLYVQSMRAYRHLTRPLEIQGLSSEPSPTFSPIAGTFY</sequence>
<evidence type="ECO:0000259" key="8">
    <source>
        <dbReference type="Pfam" id="PF22641"/>
    </source>
</evidence>
<keyword evidence="1 6" id="KW-0963">Cytoplasm</keyword>
<keyword evidence="3 6" id="KW-0819">tRNA processing</keyword>
<evidence type="ECO:0000256" key="5">
    <source>
        <dbReference type="ARBA" id="ARBA00022840"/>
    </source>
</evidence>
<dbReference type="Proteomes" id="UP000594121">
    <property type="component" value="Chromosome"/>
</dbReference>